<evidence type="ECO:0000313" key="3">
    <source>
        <dbReference type="Proteomes" id="UP000001072"/>
    </source>
</evidence>
<dbReference type="InParanoid" id="F4RXK1"/>
<keyword evidence="1" id="KW-0812">Transmembrane</keyword>
<keyword evidence="1" id="KW-0472">Membrane</keyword>
<reference evidence="3" key="1">
    <citation type="journal article" date="2011" name="Proc. Natl. Acad. Sci. U.S.A.">
        <title>Obligate biotrophy features unraveled by the genomic analysis of rust fungi.</title>
        <authorList>
            <person name="Duplessis S."/>
            <person name="Cuomo C.A."/>
            <person name="Lin Y.-C."/>
            <person name="Aerts A."/>
            <person name="Tisserant E."/>
            <person name="Veneault-Fourrey C."/>
            <person name="Joly D.L."/>
            <person name="Hacquard S."/>
            <person name="Amselem J."/>
            <person name="Cantarel B.L."/>
            <person name="Chiu R."/>
            <person name="Coutinho P.M."/>
            <person name="Feau N."/>
            <person name="Field M."/>
            <person name="Frey P."/>
            <person name="Gelhaye E."/>
            <person name="Goldberg J."/>
            <person name="Grabherr M.G."/>
            <person name="Kodira C.D."/>
            <person name="Kohler A."/>
            <person name="Kuees U."/>
            <person name="Lindquist E.A."/>
            <person name="Lucas S.M."/>
            <person name="Mago R."/>
            <person name="Mauceli E."/>
            <person name="Morin E."/>
            <person name="Murat C."/>
            <person name="Pangilinan J.L."/>
            <person name="Park R."/>
            <person name="Pearson M."/>
            <person name="Quesneville H."/>
            <person name="Rouhier N."/>
            <person name="Sakthikumar S."/>
            <person name="Salamov A.A."/>
            <person name="Schmutz J."/>
            <person name="Selles B."/>
            <person name="Shapiro H."/>
            <person name="Tanguay P."/>
            <person name="Tuskan G.A."/>
            <person name="Henrissat B."/>
            <person name="Van de Peer Y."/>
            <person name="Rouze P."/>
            <person name="Ellis J.G."/>
            <person name="Dodds P.N."/>
            <person name="Schein J.E."/>
            <person name="Zhong S."/>
            <person name="Hamelin R.C."/>
            <person name="Grigoriev I.V."/>
            <person name="Szabo L.J."/>
            <person name="Martin F."/>
        </authorList>
    </citation>
    <scope>NUCLEOTIDE SEQUENCE [LARGE SCALE GENOMIC DNA]</scope>
    <source>
        <strain evidence="3">98AG31 / pathotype 3-4-7</strain>
    </source>
</reference>
<organism evidence="3">
    <name type="scientific">Melampsora larici-populina (strain 98AG31 / pathotype 3-4-7)</name>
    <name type="common">Poplar leaf rust fungus</name>
    <dbReference type="NCBI Taxonomy" id="747676"/>
    <lineage>
        <taxon>Eukaryota</taxon>
        <taxon>Fungi</taxon>
        <taxon>Dikarya</taxon>
        <taxon>Basidiomycota</taxon>
        <taxon>Pucciniomycotina</taxon>
        <taxon>Pucciniomycetes</taxon>
        <taxon>Pucciniales</taxon>
        <taxon>Melampsoraceae</taxon>
        <taxon>Melampsora</taxon>
    </lineage>
</organism>
<evidence type="ECO:0000256" key="1">
    <source>
        <dbReference type="SAM" id="Phobius"/>
    </source>
</evidence>
<dbReference type="Proteomes" id="UP000001072">
    <property type="component" value="Unassembled WGS sequence"/>
</dbReference>
<dbReference type="EMBL" id="GL883128">
    <property type="protein sequence ID" value="EGG02737.1"/>
    <property type="molecule type" value="Genomic_DNA"/>
</dbReference>
<sequence>MDLLESDWDYFWATGGGLGRNLIVTSLAGLLYRFPSGKHLTVNYELVRTRGI</sequence>
<proteinExistence type="predicted"/>
<name>F4RXK1_MELLP</name>
<accession>F4RXK1</accession>
<keyword evidence="3" id="KW-1185">Reference proteome</keyword>
<protein>
    <submittedName>
        <fullName evidence="2">Uncharacterized protein</fullName>
    </submittedName>
</protein>
<dbReference type="RefSeq" id="XP_007413850.1">
    <property type="nucleotide sequence ID" value="XM_007413788.1"/>
</dbReference>
<dbReference type="AlphaFoldDB" id="F4RXK1"/>
<dbReference type="HOGENOM" id="CLU_3087741_0_0_1"/>
<keyword evidence="1" id="KW-1133">Transmembrane helix</keyword>
<dbReference type="KEGG" id="mlr:MELLADRAFT_90627"/>
<dbReference type="VEuPathDB" id="FungiDB:MELLADRAFT_90627"/>
<dbReference type="GeneID" id="18935637"/>
<feature type="transmembrane region" description="Helical" evidence="1">
    <location>
        <begin position="12"/>
        <end position="32"/>
    </location>
</feature>
<gene>
    <name evidence="2" type="ORF">MELLADRAFT_90627</name>
</gene>
<evidence type="ECO:0000313" key="2">
    <source>
        <dbReference type="EMBL" id="EGG02737.1"/>
    </source>
</evidence>